<dbReference type="Proteomes" id="UP000004776">
    <property type="component" value="Unassembled WGS sequence"/>
</dbReference>
<dbReference type="EMBL" id="AFCW01000864">
    <property type="protein sequence ID" value="EHD04030.1"/>
    <property type="molecule type" value="Genomic_DNA"/>
</dbReference>
<gene>
    <name evidence="1" type="ORF">LTSEURB_2190</name>
</gene>
<comment type="caution">
    <text evidence="1">The sequence shown here is derived from an EMBL/GenBank/DDBJ whole genome shotgun (WGS) entry which is preliminary data.</text>
</comment>
<sequence length="29" mass="3148">MARSGCCGISLWEVHNKTDRNTPAWGVAS</sequence>
<reference evidence="1 2" key="1">
    <citation type="journal article" date="2011" name="BMC Genomics">
        <title>Genome sequencing reveals diversification of virulence factor content and possible host adaptation in distinct subpopulations of Salmonella enterica.</title>
        <authorList>
            <person name="den Bakker H.C."/>
            <person name="Moreno Switt A.I."/>
            <person name="Govoni G."/>
            <person name="Cummings C.A."/>
            <person name="Ranieri M.L."/>
            <person name="Degoricija L."/>
            <person name="Hoelzer K."/>
            <person name="Rodriguez-Rivera L.D."/>
            <person name="Brown S."/>
            <person name="Bolchacova E."/>
            <person name="Furtado M.R."/>
            <person name="Wiedmann M."/>
        </authorList>
    </citation>
    <scope>NUCLEOTIDE SEQUENCE [LARGE SCALE GENOMIC DNA]</scope>
    <source>
        <strain evidence="1 2">R8-2977</strain>
    </source>
</reference>
<evidence type="ECO:0000313" key="2">
    <source>
        <dbReference type="Proteomes" id="UP000004776"/>
    </source>
</evidence>
<accession>G5RUW1</accession>
<evidence type="ECO:0000313" key="1">
    <source>
        <dbReference type="EMBL" id="EHD04030.1"/>
    </source>
</evidence>
<dbReference type="AlphaFoldDB" id="G5RUW1"/>
<proteinExistence type="predicted"/>
<name>G5RUW1_SALET</name>
<organism evidence="1 2">
    <name type="scientific">Salmonella enterica subsp. enterica serovar Urbana str. R8-2977</name>
    <dbReference type="NCBI Taxonomy" id="913084"/>
    <lineage>
        <taxon>Bacteria</taxon>
        <taxon>Pseudomonadati</taxon>
        <taxon>Pseudomonadota</taxon>
        <taxon>Gammaproteobacteria</taxon>
        <taxon>Enterobacterales</taxon>
        <taxon>Enterobacteriaceae</taxon>
        <taxon>Salmonella</taxon>
    </lineage>
</organism>
<protein>
    <submittedName>
        <fullName evidence="1">Uncharacterized protein</fullName>
    </submittedName>
</protein>